<reference evidence="1 2" key="1">
    <citation type="journal article" date="2018" name="Nat. Ecol. Evol.">
        <title>Pezizomycetes genomes reveal the molecular basis of ectomycorrhizal truffle lifestyle.</title>
        <authorList>
            <person name="Murat C."/>
            <person name="Payen T."/>
            <person name="Noel B."/>
            <person name="Kuo A."/>
            <person name="Morin E."/>
            <person name="Chen J."/>
            <person name="Kohler A."/>
            <person name="Krizsan K."/>
            <person name="Balestrini R."/>
            <person name="Da Silva C."/>
            <person name="Montanini B."/>
            <person name="Hainaut M."/>
            <person name="Levati E."/>
            <person name="Barry K.W."/>
            <person name="Belfiori B."/>
            <person name="Cichocki N."/>
            <person name="Clum A."/>
            <person name="Dockter R.B."/>
            <person name="Fauchery L."/>
            <person name="Guy J."/>
            <person name="Iotti M."/>
            <person name="Le Tacon F."/>
            <person name="Lindquist E.A."/>
            <person name="Lipzen A."/>
            <person name="Malagnac F."/>
            <person name="Mello A."/>
            <person name="Molinier V."/>
            <person name="Miyauchi S."/>
            <person name="Poulain J."/>
            <person name="Riccioni C."/>
            <person name="Rubini A."/>
            <person name="Sitrit Y."/>
            <person name="Splivallo R."/>
            <person name="Traeger S."/>
            <person name="Wang M."/>
            <person name="Zifcakova L."/>
            <person name="Wipf D."/>
            <person name="Zambonelli A."/>
            <person name="Paolocci F."/>
            <person name="Nowrousian M."/>
            <person name="Ottonello S."/>
            <person name="Baldrian P."/>
            <person name="Spatafora J.W."/>
            <person name="Henrissat B."/>
            <person name="Nagy L.G."/>
            <person name="Aury J.M."/>
            <person name="Wincker P."/>
            <person name="Grigoriev I.V."/>
            <person name="Bonfante P."/>
            <person name="Martin F.M."/>
        </authorList>
    </citation>
    <scope>NUCLEOTIDE SEQUENCE [LARGE SCALE GENOMIC DNA]</scope>
    <source>
        <strain evidence="1 2">RN42</strain>
    </source>
</reference>
<organism evidence="1 2">
    <name type="scientific">Ascobolus immersus RN42</name>
    <dbReference type="NCBI Taxonomy" id="1160509"/>
    <lineage>
        <taxon>Eukaryota</taxon>
        <taxon>Fungi</taxon>
        <taxon>Dikarya</taxon>
        <taxon>Ascomycota</taxon>
        <taxon>Pezizomycotina</taxon>
        <taxon>Pezizomycetes</taxon>
        <taxon>Pezizales</taxon>
        <taxon>Ascobolaceae</taxon>
        <taxon>Ascobolus</taxon>
    </lineage>
</organism>
<keyword evidence="2" id="KW-1185">Reference proteome</keyword>
<evidence type="ECO:0000313" key="2">
    <source>
        <dbReference type="Proteomes" id="UP000275078"/>
    </source>
</evidence>
<dbReference type="OrthoDB" id="4167490at2759"/>
<dbReference type="Proteomes" id="UP000275078">
    <property type="component" value="Unassembled WGS sequence"/>
</dbReference>
<evidence type="ECO:0000313" key="1">
    <source>
        <dbReference type="EMBL" id="RPA87436.1"/>
    </source>
</evidence>
<dbReference type="AlphaFoldDB" id="A0A3N4INX5"/>
<proteinExistence type="predicted"/>
<dbReference type="EMBL" id="ML119646">
    <property type="protein sequence ID" value="RPA87436.1"/>
    <property type="molecule type" value="Genomic_DNA"/>
</dbReference>
<sequence length="288" mass="32809">MGWTAPGVLARKPLRQTRPSKRKKLEKLAGVNGSSTNLLASQQTVHLPSGPGRRLVPMERLPTEILHEIFLYSDNLNLPSVSILFARELKSPYLYETYTLKAIGNPSRSWFLTRILLSRFFTVAFFENNILRKTNAELQFTLPPELISPKKYELAIALVDQKRAKLTEEMDVYYKSFLEKLCHEKHNAVVRRLLLGAETKDGEDSRMKITPRKETWDYLFKTKDVELCIDCVKEYPFELGFAEDGHKWADLASLGPAGSETMEWLMQTKNIIPPGEGLSGVFASQSGW</sequence>
<name>A0A3N4INX5_ASCIM</name>
<gene>
    <name evidence="1" type="ORF">BJ508DRAFT_410205</name>
</gene>
<dbReference type="STRING" id="1160509.A0A3N4INX5"/>
<accession>A0A3N4INX5</accession>
<protein>
    <recommendedName>
        <fullName evidence="3">F-box domain-containing protein</fullName>
    </recommendedName>
</protein>
<evidence type="ECO:0008006" key="3">
    <source>
        <dbReference type="Google" id="ProtNLM"/>
    </source>
</evidence>